<dbReference type="WBParaSite" id="NBR_0001794401-mRNA-1">
    <property type="protein sequence ID" value="NBR_0001794401-mRNA-1"/>
    <property type="gene ID" value="NBR_0001794401"/>
</dbReference>
<accession>A0A158R3C2</accession>
<dbReference type="GO" id="GO:0016791">
    <property type="term" value="F:phosphatase activity"/>
    <property type="evidence" value="ECO:0007669"/>
    <property type="project" value="UniProtKB-ARBA"/>
</dbReference>
<dbReference type="AlphaFoldDB" id="A0A158R3C2"/>
<protein>
    <submittedName>
        <fullName evidence="4">RES domain-containing protein</fullName>
    </submittedName>
</protein>
<dbReference type="Proteomes" id="UP000271162">
    <property type="component" value="Unassembled WGS sequence"/>
</dbReference>
<sequence>MSILRILLLYSVTRQAAGELKFVLGIWMTGKTPPAALLFRNRTDDANIPAIKAMREPARLTDTLTKSSSHSIALESAQAVADGLFCGEDCNLTANEIVNSWSPELIHPAERDDIDWQLYPRQPQCPRFGDAIDEENSELMKRFNDENQDWYRILARYTKIANFGQYYVRNIHYMKEVSQLNDRCFTESIGYIPLNPERGIPEKTVFGKNLLTV</sequence>
<evidence type="ECO:0000313" key="3">
    <source>
        <dbReference type="Proteomes" id="UP000271162"/>
    </source>
</evidence>
<dbReference type="STRING" id="27835.A0A158R3C2"/>
<evidence type="ECO:0000313" key="4">
    <source>
        <dbReference type="WBParaSite" id="NBR_0001794401-mRNA-1"/>
    </source>
</evidence>
<proteinExistence type="predicted"/>
<gene>
    <name evidence="2" type="ORF">NBR_LOCUS17945</name>
</gene>
<keyword evidence="1" id="KW-0732">Signal</keyword>
<reference evidence="2 3" key="2">
    <citation type="submission" date="2018-11" db="EMBL/GenBank/DDBJ databases">
        <authorList>
            <consortium name="Pathogen Informatics"/>
        </authorList>
    </citation>
    <scope>NUCLEOTIDE SEQUENCE [LARGE SCALE GENOMIC DNA]</scope>
</reference>
<feature type="signal peptide" evidence="1">
    <location>
        <begin position="1"/>
        <end position="18"/>
    </location>
</feature>
<organism evidence="4">
    <name type="scientific">Nippostrongylus brasiliensis</name>
    <name type="common">Rat hookworm</name>
    <dbReference type="NCBI Taxonomy" id="27835"/>
    <lineage>
        <taxon>Eukaryota</taxon>
        <taxon>Metazoa</taxon>
        <taxon>Ecdysozoa</taxon>
        <taxon>Nematoda</taxon>
        <taxon>Chromadorea</taxon>
        <taxon>Rhabditida</taxon>
        <taxon>Rhabditina</taxon>
        <taxon>Rhabditomorpha</taxon>
        <taxon>Strongyloidea</taxon>
        <taxon>Heligmosomidae</taxon>
        <taxon>Nippostrongylus</taxon>
    </lineage>
</organism>
<keyword evidence="3" id="KW-1185">Reference proteome</keyword>
<dbReference type="InterPro" id="IPR029033">
    <property type="entry name" value="His_PPase_superfam"/>
</dbReference>
<name>A0A158R3C2_NIPBR</name>
<feature type="chain" id="PRO_5043135873" evidence="1">
    <location>
        <begin position="19"/>
        <end position="213"/>
    </location>
</feature>
<dbReference type="Gene3D" id="3.40.50.1240">
    <property type="entry name" value="Phosphoglycerate mutase-like"/>
    <property type="match status" value="1"/>
</dbReference>
<dbReference type="EMBL" id="UYSL01023075">
    <property type="protein sequence ID" value="VDL81665.1"/>
    <property type="molecule type" value="Genomic_DNA"/>
</dbReference>
<dbReference type="SUPFAM" id="SSF53254">
    <property type="entry name" value="Phosphoglycerate mutase-like"/>
    <property type="match status" value="1"/>
</dbReference>
<reference evidence="4" key="1">
    <citation type="submission" date="2016-04" db="UniProtKB">
        <authorList>
            <consortium name="WormBaseParasite"/>
        </authorList>
    </citation>
    <scope>IDENTIFICATION</scope>
</reference>
<evidence type="ECO:0000256" key="1">
    <source>
        <dbReference type="SAM" id="SignalP"/>
    </source>
</evidence>
<evidence type="ECO:0000313" key="2">
    <source>
        <dbReference type="EMBL" id="VDL81665.1"/>
    </source>
</evidence>